<dbReference type="GO" id="GO:0005737">
    <property type="term" value="C:cytoplasm"/>
    <property type="evidence" value="ECO:0007669"/>
    <property type="project" value="TreeGrafter"/>
</dbReference>
<dbReference type="GO" id="GO:0000122">
    <property type="term" value="P:negative regulation of transcription by RNA polymerase II"/>
    <property type="evidence" value="ECO:0007669"/>
    <property type="project" value="TreeGrafter"/>
</dbReference>
<protein>
    <recommendedName>
        <fullName evidence="2">Nitrogen regulatory protein areA GATA-like domain-containing protein</fullName>
    </recommendedName>
</protein>
<proteinExistence type="predicted"/>
<dbReference type="EMBL" id="JABAYA010000001">
    <property type="protein sequence ID" value="KAF7732786.1"/>
    <property type="molecule type" value="Genomic_DNA"/>
</dbReference>
<name>A0A8H7BWJ3_9FUNG</name>
<dbReference type="InterPro" id="IPR013860">
    <property type="entry name" value="AreA_GATA"/>
</dbReference>
<dbReference type="InterPro" id="IPR053043">
    <property type="entry name" value="Ras-cAMP_regulatory"/>
</dbReference>
<dbReference type="GO" id="GO:0031930">
    <property type="term" value="P:mitochondria-nucleus signaling pathway"/>
    <property type="evidence" value="ECO:0007669"/>
    <property type="project" value="TreeGrafter"/>
</dbReference>
<accession>A0A8H7BWJ3</accession>
<feature type="region of interest" description="Disordered" evidence="1">
    <location>
        <begin position="67"/>
        <end position="109"/>
    </location>
</feature>
<feature type="compositionally biased region" description="Low complexity" evidence="1">
    <location>
        <begin position="145"/>
        <end position="165"/>
    </location>
</feature>
<feature type="region of interest" description="Disordered" evidence="1">
    <location>
        <begin position="145"/>
        <end position="182"/>
    </location>
</feature>
<dbReference type="Proteomes" id="UP000605846">
    <property type="component" value="Unassembled WGS sequence"/>
</dbReference>
<dbReference type="PANTHER" id="PTHR28014:SF1">
    <property type="entry name" value="NEGATIVE REGULATOR OF RAS-CAMP PATHWAY"/>
    <property type="match status" value="1"/>
</dbReference>
<keyword evidence="4" id="KW-1185">Reference proteome</keyword>
<comment type="caution">
    <text evidence="3">The sequence shown here is derived from an EMBL/GenBank/DDBJ whole genome shotgun (WGS) entry which is preliminary data.</text>
</comment>
<evidence type="ECO:0000256" key="1">
    <source>
        <dbReference type="SAM" id="MobiDB-lite"/>
    </source>
</evidence>
<dbReference type="AlphaFoldDB" id="A0A8H7BWJ3"/>
<feature type="compositionally biased region" description="Basic and acidic residues" evidence="1">
    <location>
        <begin position="67"/>
        <end position="85"/>
    </location>
</feature>
<reference evidence="3" key="1">
    <citation type="submission" date="2020-01" db="EMBL/GenBank/DDBJ databases">
        <title>Genome Sequencing of Three Apophysomyces-Like Fungal Strains Confirms a Novel Fungal Genus in the Mucoromycota with divergent Burkholderia-like Endosymbiotic Bacteria.</title>
        <authorList>
            <person name="Stajich J.E."/>
            <person name="Macias A.M."/>
            <person name="Carter-House D."/>
            <person name="Lovett B."/>
            <person name="Kasson L.R."/>
            <person name="Berry K."/>
            <person name="Grigoriev I."/>
            <person name="Chang Y."/>
            <person name="Spatafora J."/>
            <person name="Kasson M.T."/>
        </authorList>
    </citation>
    <scope>NUCLEOTIDE SEQUENCE</scope>
    <source>
        <strain evidence="3">NRRL A-21654</strain>
    </source>
</reference>
<evidence type="ECO:0000313" key="4">
    <source>
        <dbReference type="Proteomes" id="UP000605846"/>
    </source>
</evidence>
<feature type="domain" description="Nitrogen regulatory protein areA GATA-like" evidence="2">
    <location>
        <begin position="31"/>
        <end position="58"/>
    </location>
</feature>
<dbReference type="PANTHER" id="PTHR28014">
    <property type="entry name" value="NEGATIVE REGULATOR OF RAS-CAMP PATHWAY"/>
    <property type="match status" value="1"/>
</dbReference>
<evidence type="ECO:0000313" key="3">
    <source>
        <dbReference type="EMBL" id="KAF7732786.1"/>
    </source>
</evidence>
<dbReference type="GO" id="GO:0006808">
    <property type="term" value="P:regulation of nitrogen utilization"/>
    <property type="evidence" value="ECO:0007669"/>
    <property type="project" value="TreeGrafter"/>
</dbReference>
<dbReference type="Pfam" id="PF08550">
    <property type="entry name" value="GATA_AreA"/>
    <property type="match status" value="1"/>
</dbReference>
<evidence type="ECO:0000259" key="2">
    <source>
        <dbReference type="Pfam" id="PF08550"/>
    </source>
</evidence>
<sequence>MVQSLELPVLSLAVPNIHKLNALTSDNLSCMWTVFSKCKENLENGRRLENISWRLWFRESMMVKHQESLGAAQEREQHRQQHPPELDESFSDDFAGGSPLSVGPHTPLKHVSPSSFKRLISSLGDHPVEEAHQALRSSIYSATTKPTVITPTPTPTKTTTTTTTTAPLSLSNPRSAVVTPTTTTRTHKFFIREDDSDEEEEEEEERIGRGGFVAAADEAEGDDGWMTQDDETVLADNDYDEEDEPCIPARFGAAISERDFPKQTPPMAPAPRRSLLSTMFARQPCTHHADLASSYATLTRGGGGGAAAAAGLLARRRLRQDTVSEPLSQSLRMCVDWERYQNAPFFVASLDYPPSSVSTYQESFTGW</sequence>
<organism evidence="3 4">
    <name type="scientific">Apophysomyces ossiformis</name>
    <dbReference type="NCBI Taxonomy" id="679940"/>
    <lineage>
        <taxon>Eukaryota</taxon>
        <taxon>Fungi</taxon>
        <taxon>Fungi incertae sedis</taxon>
        <taxon>Mucoromycota</taxon>
        <taxon>Mucoromycotina</taxon>
        <taxon>Mucoromycetes</taxon>
        <taxon>Mucorales</taxon>
        <taxon>Mucorineae</taxon>
        <taxon>Mucoraceae</taxon>
        <taxon>Apophysomyces</taxon>
    </lineage>
</organism>
<dbReference type="OrthoDB" id="515401at2759"/>
<gene>
    <name evidence="3" type="ORF">EC973_000060</name>
</gene>